<name>A0A0V1HS62_9BILA</name>
<evidence type="ECO:0000313" key="1">
    <source>
        <dbReference type="EMBL" id="KRZ13587.1"/>
    </source>
</evidence>
<comment type="caution">
    <text evidence="1">The sequence shown here is derived from an EMBL/GenBank/DDBJ whole genome shotgun (WGS) entry which is preliminary data.</text>
</comment>
<keyword evidence="2" id="KW-1185">Reference proteome</keyword>
<organism evidence="1 2">
    <name type="scientific">Trichinella zimbabwensis</name>
    <dbReference type="NCBI Taxonomy" id="268475"/>
    <lineage>
        <taxon>Eukaryota</taxon>
        <taxon>Metazoa</taxon>
        <taxon>Ecdysozoa</taxon>
        <taxon>Nematoda</taxon>
        <taxon>Enoplea</taxon>
        <taxon>Dorylaimia</taxon>
        <taxon>Trichinellida</taxon>
        <taxon>Trichinellidae</taxon>
        <taxon>Trichinella</taxon>
    </lineage>
</organism>
<accession>A0A0V1HS62</accession>
<dbReference type="AlphaFoldDB" id="A0A0V1HS62"/>
<reference evidence="1 2" key="1">
    <citation type="submission" date="2015-01" db="EMBL/GenBank/DDBJ databases">
        <title>Evolution of Trichinella species and genotypes.</title>
        <authorList>
            <person name="Korhonen P.K."/>
            <person name="Edoardo P."/>
            <person name="Giuseppe L.R."/>
            <person name="Gasser R.B."/>
        </authorList>
    </citation>
    <scope>NUCLEOTIDE SEQUENCE [LARGE SCALE GENOMIC DNA]</scope>
    <source>
        <strain evidence="1">ISS1029</strain>
    </source>
</reference>
<sequence>MAFTLSLEFYKISNLFWKLKCIFAGTSIDQCAVAETVVLRLCVDRDPLVGRGFRKRQSSQLYGVYALESVQSVSGHCIICGDKAPPWHVPHYEILMKCYSALSTPNAKRPTTPTVCFSSTTGVTR</sequence>
<protein>
    <submittedName>
        <fullName evidence="1">Uncharacterized protein</fullName>
    </submittedName>
</protein>
<gene>
    <name evidence="1" type="ORF">T11_5792</name>
</gene>
<evidence type="ECO:0000313" key="2">
    <source>
        <dbReference type="Proteomes" id="UP000055024"/>
    </source>
</evidence>
<dbReference type="Proteomes" id="UP000055024">
    <property type="component" value="Unassembled WGS sequence"/>
</dbReference>
<proteinExistence type="predicted"/>
<dbReference type="EMBL" id="JYDP01000031">
    <property type="protein sequence ID" value="KRZ13587.1"/>
    <property type="molecule type" value="Genomic_DNA"/>
</dbReference>